<keyword evidence="3" id="KW-1185">Reference proteome</keyword>
<reference evidence="2 3" key="1">
    <citation type="submission" date="2016-10" db="EMBL/GenBank/DDBJ databases">
        <authorList>
            <person name="de Groot N.N."/>
        </authorList>
    </citation>
    <scope>NUCLEOTIDE SEQUENCE [LARGE SCALE GENOMIC DNA]</scope>
    <source>
        <strain evidence="2 3">DSM 9990</strain>
    </source>
</reference>
<protein>
    <submittedName>
        <fullName evidence="2">Uncharacterized protein</fullName>
    </submittedName>
</protein>
<keyword evidence="1" id="KW-0732">Signal</keyword>
<dbReference type="EMBL" id="FOUU01000002">
    <property type="protein sequence ID" value="SFM62921.1"/>
    <property type="molecule type" value="Genomic_DNA"/>
</dbReference>
<name>A0A1I4SF07_9BACT</name>
<dbReference type="OrthoDB" id="5517017at2"/>
<dbReference type="Proteomes" id="UP000199611">
    <property type="component" value="Unassembled WGS sequence"/>
</dbReference>
<feature type="signal peptide" evidence="1">
    <location>
        <begin position="1"/>
        <end position="21"/>
    </location>
</feature>
<proteinExistence type="predicted"/>
<organism evidence="2 3">
    <name type="scientific">Thermodesulforhabdus norvegica</name>
    <dbReference type="NCBI Taxonomy" id="39841"/>
    <lineage>
        <taxon>Bacteria</taxon>
        <taxon>Pseudomonadati</taxon>
        <taxon>Thermodesulfobacteriota</taxon>
        <taxon>Syntrophobacteria</taxon>
        <taxon>Syntrophobacterales</taxon>
        <taxon>Thermodesulforhabdaceae</taxon>
        <taxon>Thermodesulforhabdus</taxon>
    </lineage>
</organism>
<dbReference type="AlphaFoldDB" id="A0A1I4SF07"/>
<evidence type="ECO:0000313" key="2">
    <source>
        <dbReference type="EMBL" id="SFM62921.1"/>
    </source>
</evidence>
<gene>
    <name evidence="2" type="ORF">SAMN05660836_00923</name>
</gene>
<dbReference type="RefSeq" id="WP_093393832.1">
    <property type="nucleotide sequence ID" value="NZ_FOUU01000002.1"/>
</dbReference>
<sequence length="167" mass="18671">MKRLITAIFAILALFSLPCMAGQPEYEEICKYLVDLDGWKGNQCEGIKMSGSPMGSMVTAHKTYVQGDKELEAHVFYGAMAADYWSNYDRRIEIDSSEGLVKTLEVNGFHVGISYDKKDHGGAVVVSLANSQDAPAVFMISFKNMSWEDALEIARQFDWQALRSLNE</sequence>
<feature type="chain" id="PRO_5011561307" evidence="1">
    <location>
        <begin position="22"/>
        <end position="167"/>
    </location>
</feature>
<accession>A0A1I4SF07</accession>
<evidence type="ECO:0000313" key="3">
    <source>
        <dbReference type="Proteomes" id="UP000199611"/>
    </source>
</evidence>
<dbReference type="STRING" id="39841.SAMN05660836_00923"/>
<evidence type="ECO:0000256" key="1">
    <source>
        <dbReference type="SAM" id="SignalP"/>
    </source>
</evidence>